<keyword evidence="1" id="KW-0472">Membrane</keyword>
<dbReference type="Proteomes" id="UP001343492">
    <property type="component" value="Unassembled WGS sequence"/>
</dbReference>
<feature type="domain" description="TadE-like" evidence="2">
    <location>
        <begin position="17"/>
        <end position="59"/>
    </location>
</feature>
<organism evidence="3 4">
    <name type="scientific">Altererythrobacter litoralis</name>
    <dbReference type="NCBI Taxonomy" id="3113904"/>
    <lineage>
        <taxon>Bacteria</taxon>
        <taxon>Pseudomonadati</taxon>
        <taxon>Pseudomonadota</taxon>
        <taxon>Alphaproteobacteria</taxon>
        <taxon>Sphingomonadales</taxon>
        <taxon>Erythrobacteraceae</taxon>
        <taxon>Altererythrobacter</taxon>
    </lineage>
</organism>
<evidence type="ECO:0000313" key="4">
    <source>
        <dbReference type="Proteomes" id="UP001343492"/>
    </source>
</evidence>
<dbReference type="RefSeq" id="WP_354143486.1">
    <property type="nucleotide sequence ID" value="NZ_JAZDQV010000001.1"/>
</dbReference>
<proteinExistence type="predicted"/>
<evidence type="ECO:0000256" key="1">
    <source>
        <dbReference type="SAM" id="Phobius"/>
    </source>
</evidence>
<keyword evidence="1" id="KW-0812">Transmembrane</keyword>
<protein>
    <submittedName>
        <fullName evidence="3">TadE/TadG family type IV pilus assembly protein</fullName>
    </submittedName>
</protein>
<dbReference type="Pfam" id="PF07811">
    <property type="entry name" value="TadE"/>
    <property type="match status" value="1"/>
</dbReference>
<feature type="transmembrane region" description="Helical" evidence="1">
    <location>
        <begin position="20"/>
        <end position="42"/>
    </location>
</feature>
<comment type="caution">
    <text evidence="3">The sequence shown here is derived from an EMBL/GenBank/DDBJ whole genome shotgun (WGS) entry which is preliminary data.</text>
</comment>
<sequence length="147" mass="16386">MIRLARFSRKLRKSRDGAVAVEFGLLATIMITMLLGVFQVGIGMQNYNAVRNVSAEVARYAMVQYETGNKLSNSQIRTFALSTARSAPYLLDHTRVEATVLDASPQRVAGAKELNLQIRYQVPIIIGFLGIPDPQIAYNRPIFLLED</sequence>
<accession>A0ABU7GBM3</accession>
<reference evidence="3 4" key="1">
    <citation type="submission" date="2024-01" db="EMBL/GenBank/DDBJ databases">
        <title>The genome sequence of Erythrobacteraceae sp. strain 1XM1-14.</title>
        <authorList>
            <person name="Liu Y."/>
        </authorList>
    </citation>
    <scope>NUCLEOTIDE SEQUENCE [LARGE SCALE GENOMIC DNA]</scope>
    <source>
        <strain evidence="3 4">1XM1-14</strain>
    </source>
</reference>
<dbReference type="EMBL" id="JAZDQV010000001">
    <property type="protein sequence ID" value="MEE1876381.1"/>
    <property type="molecule type" value="Genomic_DNA"/>
</dbReference>
<keyword evidence="4" id="KW-1185">Reference proteome</keyword>
<gene>
    <name evidence="3" type="ORF">VRS74_01615</name>
</gene>
<name>A0ABU7GBM3_9SPHN</name>
<evidence type="ECO:0000313" key="3">
    <source>
        <dbReference type="EMBL" id="MEE1876381.1"/>
    </source>
</evidence>
<dbReference type="InterPro" id="IPR012495">
    <property type="entry name" value="TadE-like_dom"/>
</dbReference>
<evidence type="ECO:0000259" key="2">
    <source>
        <dbReference type="Pfam" id="PF07811"/>
    </source>
</evidence>
<keyword evidence="1" id="KW-1133">Transmembrane helix</keyword>